<dbReference type="Proteomes" id="UP000092950">
    <property type="component" value="Chromosome"/>
</dbReference>
<sequence length="393" mass="42623">MKRRDFLTFAASLPLTLHATRLLAAPATDQRLLVVFMRGAYDAASLLIPQNDFYYESRATIAIPRAGSGAGAALPLADHWGLHPALAGSLLPYYQRGELAFLPFAGTEDVTRSHFETQNRIERGAAAADGAGRETSGFLNRLAAQLGMPAAAFTQDVPQIFRGQAKVPNINLAGSARKARLDDDHDRIIANMYQDTGLASTVAEGMEIKSAAQGMEAEQKEANGKSLSVTRLQAEARRIAGFMRDRYNLGFVDVGGWDTHVNQGGAQGQLSGKLEQLGQALASYAQAMGPAWKKTTVVVISEFGRTFRENGTRGTDHGHGTVYWVMGGQVRGGRIAGEQIAVQPGKLFQDRDYPVLNEYRAVFAGLFSRLYGLDDKRLAAIFPGVRPRDLKLV</sequence>
<protein>
    <submittedName>
        <fullName evidence="3">Uncharacterized protein conserved in bacteria</fullName>
    </submittedName>
</protein>
<dbReference type="KEGG" id="bpdz:BBN53_09290"/>
<dbReference type="AlphaFoldDB" id="A0A0J6C0E8"/>
<organism evidence="3 4">
    <name type="scientific">Bordetella pseudohinzii</name>
    <dbReference type="NCBI Taxonomy" id="1331258"/>
    <lineage>
        <taxon>Bacteria</taxon>
        <taxon>Pseudomonadati</taxon>
        <taxon>Pseudomonadota</taxon>
        <taxon>Betaproteobacteria</taxon>
        <taxon>Burkholderiales</taxon>
        <taxon>Alcaligenaceae</taxon>
        <taxon>Bordetella</taxon>
    </lineage>
</organism>
<evidence type="ECO:0000313" key="3">
    <source>
        <dbReference type="EMBL" id="CUJ11113.1"/>
    </source>
</evidence>
<reference evidence="2 5" key="2">
    <citation type="submission" date="2016-07" db="EMBL/GenBank/DDBJ databases">
        <title>Complete genome sequences of Bordetella pseudohinzii.</title>
        <authorList>
            <person name="Spilker T."/>
            <person name="Darrah R."/>
            <person name="LiPuma J.J."/>
        </authorList>
    </citation>
    <scope>NUCLEOTIDE SEQUENCE [LARGE SCALE GENOMIC DNA]</scope>
    <source>
        <strain evidence="2 5">HI4681</strain>
    </source>
</reference>
<evidence type="ECO:0000313" key="4">
    <source>
        <dbReference type="Proteomes" id="UP000053096"/>
    </source>
</evidence>
<feature type="chain" id="PRO_5005268261" evidence="1">
    <location>
        <begin position="25"/>
        <end position="393"/>
    </location>
</feature>
<dbReference type="EMBL" id="CP016440">
    <property type="protein sequence ID" value="ANY16076.1"/>
    <property type="molecule type" value="Genomic_DNA"/>
</dbReference>
<accession>A0A0M7HNK7</accession>
<evidence type="ECO:0000313" key="2">
    <source>
        <dbReference type="EMBL" id="ANY16076.1"/>
    </source>
</evidence>
<feature type="signal peptide" evidence="1">
    <location>
        <begin position="1"/>
        <end position="24"/>
    </location>
</feature>
<dbReference type="Proteomes" id="UP000053096">
    <property type="component" value="Unassembled WGS sequence"/>
</dbReference>
<evidence type="ECO:0000313" key="5">
    <source>
        <dbReference type="Proteomes" id="UP000092950"/>
    </source>
</evidence>
<dbReference type="RefSeq" id="WP_043208078.1">
    <property type="nucleotide sequence ID" value="NZ_CAJGUP010000045.1"/>
</dbReference>
<accession>A0A0J6C0E8</accession>
<dbReference type="InterPro" id="IPR010869">
    <property type="entry name" value="DUF1501"/>
</dbReference>
<dbReference type="OrthoDB" id="9779968at2"/>
<keyword evidence="1" id="KW-0732">Signal</keyword>
<proteinExistence type="predicted"/>
<evidence type="ECO:0000256" key="1">
    <source>
        <dbReference type="SAM" id="SignalP"/>
    </source>
</evidence>
<keyword evidence="5" id="KW-1185">Reference proteome</keyword>
<dbReference type="Pfam" id="PF07394">
    <property type="entry name" value="DUF1501"/>
    <property type="match status" value="1"/>
</dbReference>
<dbReference type="PANTHER" id="PTHR43737">
    <property type="entry name" value="BLL7424 PROTEIN"/>
    <property type="match status" value="1"/>
</dbReference>
<name>A0A0J6C0E8_9BORD</name>
<dbReference type="EMBL" id="CYTV01000015">
    <property type="protein sequence ID" value="CUJ11113.1"/>
    <property type="molecule type" value="Genomic_DNA"/>
</dbReference>
<dbReference type="PANTHER" id="PTHR43737:SF1">
    <property type="entry name" value="DUF1501 DOMAIN-CONTAINING PROTEIN"/>
    <property type="match status" value="1"/>
</dbReference>
<gene>
    <name evidence="2" type="ORF">BBN53_09290</name>
    <name evidence="3" type="ORF">ERS370011_03813</name>
</gene>
<reference evidence="3 4" key="1">
    <citation type="submission" date="2015-09" db="EMBL/GenBank/DDBJ databases">
        <authorList>
            <person name="Jackson K.R."/>
            <person name="Lunt B.L."/>
            <person name="Fisher J.N.B."/>
            <person name="Gardner A.V."/>
            <person name="Bailey M.E."/>
            <person name="Deus L.M."/>
            <person name="Earl A.S."/>
            <person name="Gibby P.D."/>
            <person name="Hartmann K.A."/>
            <person name="Liu J.E."/>
            <person name="Manci A.M."/>
            <person name="Nielsen D.A."/>
            <person name="Solomon M.B."/>
            <person name="Breakwell D.P."/>
            <person name="Burnett S.H."/>
            <person name="Grose J.H."/>
        </authorList>
    </citation>
    <scope>NUCLEOTIDE SEQUENCE [LARGE SCALE GENOMIC DNA]</scope>
    <source>
        <strain evidence="3 4">2789STDY5608636</strain>
    </source>
</reference>